<dbReference type="EMBL" id="JACYTR010000076">
    <property type="protein sequence ID" value="MBD8528009.1"/>
    <property type="molecule type" value="Genomic_DNA"/>
</dbReference>
<evidence type="ECO:0000313" key="3">
    <source>
        <dbReference type="Proteomes" id="UP000613768"/>
    </source>
</evidence>
<dbReference type="RefSeq" id="WP_192031430.1">
    <property type="nucleotide sequence ID" value="NZ_JACYTR010000076.1"/>
</dbReference>
<dbReference type="Pfam" id="PF01145">
    <property type="entry name" value="Band_7"/>
    <property type="match status" value="1"/>
</dbReference>
<comment type="caution">
    <text evidence="2">The sequence shown here is derived from an EMBL/GenBank/DDBJ whole genome shotgun (WGS) entry which is preliminary data.</text>
</comment>
<keyword evidence="3" id="KW-1185">Reference proteome</keyword>
<evidence type="ECO:0000313" key="2">
    <source>
        <dbReference type="EMBL" id="MBD8528009.1"/>
    </source>
</evidence>
<protein>
    <recommendedName>
        <fullName evidence="1">Band 7 domain-containing protein</fullName>
    </recommendedName>
</protein>
<name>A0AAW3ZSK1_9GAMM</name>
<gene>
    <name evidence="2" type="ORF">IFO71_19855</name>
</gene>
<accession>A0AAW3ZSK1</accession>
<proteinExistence type="predicted"/>
<dbReference type="AlphaFoldDB" id="A0AAW3ZSK1"/>
<sequence>MDVGTAIAVLLAALAAVVVAGLRRVPEGRAYTLHRGGRFVRSLAPGLHFTIPVLDQIAHEVDLVGHQVAVPTTASARAEVYFQILEPQRTGAALDDVDALVEKLTSDRLRALAPTGAENEPGKLAQQLMQDLNARLAELGLRVIRCRLAG</sequence>
<dbReference type="InterPro" id="IPR001107">
    <property type="entry name" value="Band_7"/>
</dbReference>
<reference evidence="2 3" key="1">
    <citation type="submission" date="2020-09" db="EMBL/GenBank/DDBJ databases">
        <title>Pseudoxanthomonas sp. CAU 1598 isolated from sand of Yaerae Beach.</title>
        <authorList>
            <person name="Kim W."/>
        </authorList>
    </citation>
    <scope>NUCLEOTIDE SEQUENCE [LARGE SCALE GENOMIC DNA]</scope>
    <source>
        <strain evidence="2 3">CAU 1598</strain>
    </source>
</reference>
<organism evidence="2 3">
    <name type="scientific">Pseudomarimonas arenosa</name>
    <dbReference type="NCBI Taxonomy" id="2774145"/>
    <lineage>
        <taxon>Bacteria</taxon>
        <taxon>Pseudomonadati</taxon>
        <taxon>Pseudomonadota</taxon>
        <taxon>Gammaproteobacteria</taxon>
        <taxon>Lysobacterales</taxon>
        <taxon>Lysobacteraceae</taxon>
        <taxon>Pseudomarimonas</taxon>
    </lineage>
</organism>
<feature type="domain" description="Band 7" evidence="1">
    <location>
        <begin position="24"/>
        <end position="147"/>
    </location>
</feature>
<dbReference type="Proteomes" id="UP000613768">
    <property type="component" value="Unassembled WGS sequence"/>
</dbReference>
<evidence type="ECO:0000259" key="1">
    <source>
        <dbReference type="Pfam" id="PF01145"/>
    </source>
</evidence>